<feature type="transmembrane region" description="Helical" evidence="1">
    <location>
        <begin position="88"/>
        <end position="106"/>
    </location>
</feature>
<feature type="transmembrane region" description="Helical" evidence="1">
    <location>
        <begin position="173"/>
        <end position="191"/>
    </location>
</feature>
<feature type="transmembrane region" description="Helical" evidence="1">
    <location>
        <begin position="142"/>
        <end position="161"/>
    </location>
</feature>
<dbReference type="Proteomes" id="UP000262073">
    <property type="component" value="Chromosome"/>
</dbReference>
<evidence type="ECO:0000259" key="2">
    <source>
        <dbReference type="Pfam" id="PF00892"/>
    </source>
</evidence>
<dbReference type="SUPFAM" id="SSF103481">
    <property type="entry name" value="Multidrug resistance efflux transporter EmrE"/>
    <property type="match status" value="1"/>
</dbReference>
<feature type="transmembrane region" description="Helical" evidence="1">
    <location>
        <begin position="113"/>
        <end position="136"/>
    </location>
</feature>
<feature type="transmembrane region" description="Helical" evidence="1">
    <location>
        <begin position="256"/>
        <end position="274"/>
    </location>
</feature>
<dbReference type="Pfam" id="PF00892">
    <property type="entry name" value="EamA"/>
    <property type="match status" value="2"/>
</dbReference>
<name>A0A346NKT6_9ALTE</name>
<dbReference type="RefSeq" id="WP_117316144.1">
    <property type="nucleotide sequence ID" value="NZ_CP031769.1"/>
</dbReference>
<dbReference type="AlphaFoldDB" id="A0A346NKT6"/>
<organism evidence="3 4">
    <name type="scientific">Salinimonas sediminis</name>
    <dbReference type="NCBI Taxonomy" id="2303538"/>
    <lineage>
        <taxon>Bacteria</taxon>
        <taxon>Pseudomonadati</taxon>
        <taxon>Pseudomonadota</taxon>
        <taxon>Gammaproteobacteria</taxon>
        <taxon>Alteromonadales</taxon>
        <taxon>Alteromonadaceae</taxon>
        <taxon>Alteromonas/Salinimonas group</taxon>
        <taxon>Salinimonas</taxon>
    </lineage>
</organism>
<feature type="transmembrane region" description="Helical" evidence="1">
    <location>
        <begin position="203"/>
        <end position="220"/>
    </location>
</feature>
<dbReference type="KEGG" id="salm:D0Y50_07055"/>
<feature type="transmembrane region" description="Helical" evidence="1">
    <location>
        <begin position="61"/>
        <end position="82"/>
    </location>
</feature>
<reference evidence="3 4" key="1">
    <citation type="submission" date="2018-08" db="EMBL/GenBank/DDBJ databases">
        <title>Salinimonas sediminis sp. nov., a piezophilic bacterium isolated from a deep-sea sediment sample from the New Britain Trench.</title>
        <authorList>
            <person name="Cao J."/>
        </authorList>
    </citation>
    <scope>NUCLEOTIDE SEQUENCE [LARGE SCALE GENOMIC DNA]</scope>
    <source>
        <strain evidence="3 4">N102</strain>
    </source>
</reference>
<evidence type="ECO:0000313" key="3">
    <source>
        <dbReference type="EMBL" id="AXR06143.1"/>
    </source>
</evidence>
<keyword evidence="1" id="KW-1133">Transmembrane helix</keyword>
<dbReference type="GO" id="GO:0016020">
    <property type="term" value="C:membrane"/>
    <property type="evidence" value="ECO:0007669"/>
    <property type="project" value="InterPro"/>
</dbReference>
<dbReference type="OrthoDB" id="7065924at2"/>
<gene>
    <name evidence="3" type="ORF">D0Y50_07055</name>
</gene>
<proteinExistence type="predicted"/>
<feature type="transmembrane region" description="Helical" evidence="1">
    <location>
        <begin position="232"/>
        <end position="250"/>
    </location>
</feature>
<dbReference type="InterPro" id="IPR037185">
    <property type="entry name" value="EmrE-like"/>
</dbReference>
<keyword evidence="1" id="KW-0812">Transmembrane</keyword>
<feature type="domain" description="EamA" evidence="2">
    <location>
        <begin position="6"/>
        <end position="130"/>
    </location>
</feature>
<dbReference type="InterPro" id="IPR000620">
    <property type="entry name" value="EamA_dom"/>
</dbReference>
<dbReference type="EMBL" id="CP031769">
    <property type="protein sequence ID" value="AXR06143.1"/>
    <property type="molecule type" value="Genomic_DNA"/>
</dbReference>
<protein>
    <submittedName>
        <fullName evidence="3">DMT family transporter</fullName>
    </submittedName>
</protein>
<sequence>MPNTAGVAAILMWGMLAVFSLQTKAIPPFQLLFICFSISFLIMMVLRLCRGQKLLTPPSLTVIQWLVHTGCLFGFHFCYFMAIRFAPAIEVSLIGYLWPLLLGIYVAPQGLRLYALCGGLLGFLGSVYLVMAGATLQIEAEFIFGYLLALLCALIWSGYSWFLSRSHSEVEDIGWVSLVVALLALAAHVIAETSVYTFTPLQWANAVLLGLGPIGGAFYLWDTAMKKGNQSLLASISFATPVISALALYLFGLSALSSAVITAVCLILAGAMIIHRAPVIHARVTAFRNLP</sequence>
<evidence type="ECO:0000256" key="1">
    <source>
        <dbReference type="SAM" id="Phobius"/>
    </source>
</evidence>
<evidence type="ECO:0000313" key="4">
    <source>
        <dbReference type="Proteomes" id="UP000262073"/>
    </source>
</evidence>
<keyword evidence="4" id="KW-1185">Reference proteome</keyword>
<feature type="domain" description="EamA" evidence="2">
    <location>
        <begin position="144"/>
        <end position="274"/>
    </location>
</feature>
<keyword evidence="1" id="KW-0472">Membrane</keyword>
<feature type="transmembrane region" description="Helical" evidence="1">
    <location>
        <begin position="30"/>
        <end position="49"/>
    </location>
</feature>
<accession>A0A346NKT6</accession>